<protein>
    <recommendedName>
        <fullName evidence="1">Halobacterial output domain-containing protein</fullName>
    </recommendedName>
</protein>
<name>A0A8U0IG31_9EURY</name>
<proteinExistence type="predicted"/>
<sequence>MQFDAPKVLVDADPRQGTYNATYHYPSDPPSTTVALALMEILDSNVTDLTPMHEGASVNADALDDLFDPAVAEGEPEGIVTFTYHDHTVMVKSHGRIVIQSPDASSSRPL</sequence>
<dbReference type="RefSeq" id="WP_248654328.1">
    <property type="nucleotide sequence ID" value="NZ_CP096658.1"/>
</dbReference>
<evidence type="ECO:0000313" key="3">
    <source>
        <dbReference type="Proteomes" id="UP000830434"/>
    </source>
</evidence>
<dbReference type="GeneID" id="73047781"/>
<feature type="domain" description="Halobacterial output" evidence="1">
    <location>
        <begin position="27"/>
        <end position="100"/>
    </location>
</feature>
<evidence type="ECO:0000259" key="1">
    <source>
        <dbReference type="Pfam" id="PF18545"/>
    </source>
</evidence>
<dbReference type="InterPro" id="IPR040624">
    <property type="entry name" value="HalOD1"/>
</dbReference>
<gene>
    <name evidence="2" type="ORF">M0R88_15120</name>
</gene>
<accession>A0A8U0IG31</accession>
<organism evidence="2 3">
    <name type="scientific">Halorussus gelatinilyticus</name>
    <dbReference type="NCBI Taxonomy" id="2937524"/>
    <lineage>
        <taxon>Archaea</taxon>
        <taxon>Methanobacteriati</taxon>
        <taxon>Methanobacteriota</taxon>
        <taxon>Stenosarchaea group</taxon>
        <taxon>Halobacteria</taxon>
        <taxon>Halobacteriales</taxon>
        <taxon>Haladaptataceae</taxon>
        <taxon>Halorussus</taxon>
    </lineage>
</organism>
<dbReference type="EMBL" id="CP096658">
    <property type="protein sequence ID" value="UPV99837.1"/>
    <property type="molecule type" value="Genomic_DNA"/>
</dbReference>
<reference evidence="2" key="1">
    <citation type="submission" date="2022-04" db="EMBL/GenBank/DDBJ databases">
        <title>Diverse halophilic archaea isolated from saline environments.</title>
        <authorList>
            <person name="Cui H.-L."/>
        </authorList>
    </citation>
    <scope>NUCLEOTIDE SEQUENCE</scope>
    <source>
        <strain evidence="2">XZYJT40</strain>
    </source>
</reference>
<keyword evidence="3" id="KW-1185">Reference proteome</keyword>
<evidence type="ECO:0000313" key="2">
    <source>
        <dbReference type="EMBL" id="UPV99837.1"/>
    </source>
</evidence>
<dbReference type="KEGG" id="haxz:M0R88_15120"/>
<dbReference type="AlphaFoldDB" id="A0A8U0IG31"/>
<dbReference type="Pfam" id="PF18545">
    <property type="entry name" value="HalOD1"/>
    <property type="match status" value="1"/>
</dbReference>
<dbReference type="Proteomes" id="UP000830434">
    <property type="component" value="Chromosome"/>
</dbReference>